<protein>
    <recommendedName>
        <fullName evidence="3 12">Protein-export membrane protein SecG</fullName>
    </recommendedName>
</protein>
<dbReference type="PRINTS" id="PR01651">
    <property type="entry name" value="SECGEXPORT"/>
</dbReference>
<keyword evidence="7 12" id="KW-0653">Protein transport</keyword>
<dbReference type="KEGG" id="fil:BN1229_v1_2951"/>
<dbReference type="GO" id="GO:0005886">
    <property type="term" value="C:plasma membrane"/>
    <property type="evidence" value="ECO:0007669"/>
    <property type="project" value="UniProtKB-SubCell"/>
</dbReference>
<proteinExistence type="inferred from homology"/>
<evidence type="ECO:0000256" key="8">
    <source>
        <dbReference type="ARBA" id="ARBA00022989"/>
    </source>
</evidence>
<comment type="subcellular location">
    <subcellularLocation>
        <location evidence="1 12">Cell membrane</location>
        <topology evidence="1 12">Multi-pass membrane protein</topology>
    </subcellularLocation>
</comment>
<evidence type="ECO:0000256" key="12">
    <source>
        <dbReference type="RuleBase" id="RU365087"/>
    </source>
</evidence>
<dbReference type="RefSeq" id="WP_046478733.1">
    <property type="nucleotide sequence ID" value="NZ_LN829118.1"/>
</dbReference>
<comment type="caution">
    <text evidence="12">Lacks conserved residue(s) required for the propagation of feature annotation.</text>
</comment>
<evidence type="ECO:0000313" key="14">
    <source>
        <dbReference type="EMBL" id="CPR21248.1"/>
    </source>
</evidence>
<organism evidence="14 15">
    <name type="scientific">Candidatus Filomicrobium marinum</name>
    <dbReference type="NCBI Taxonomy" id="1608628"/>
    <lineage>
        <taxon>Bacteria</taxon>
        <taxon>Pseudomonadati</taxon>
        <taxon>Pseudomonadota</taxon>
        <taxon>Alphaproteobacteria</taxon>
        <taxon>Hyphomicrobiales</taxon>
        <taxon>Hyphomicrobiaceae</taxon>
        <taxon>Filomicrobium</taxon>
    </lineage>
</organism>
<dbReference type="NCBIfam" id="TIGR00810">
    <property type="entry name" value="secG"/>
    <property type="match status" value="1"/>
</dbReference>
<name>A0A0D6JHW4_9HYPH</name>
<evidence type="ECO:0000256" key="3">
    <source>
        <dbReference type="ARBA" id="ARBA00017876"/>
    </source>
</evidence>
<evidence type="ECO:0000256" key="11">
    <source>
        <dbReference type="ARBA" id="ARBA00025182"/>
    </source>
</evidence>
<comment type="function">
    <text evidence="11 12">Involved in protein export. Participates in an early event of protein translocation.</text>
</comment>
<feature type="region of interest" description="Disordered" evidence="13">
    <location>
        <begin position="83"/>
        <end position="133"/>
    </location>
</feature>
<keyword evidence="10 12" id="KW-0472">Membrane</keyword>
<evidence type="ECO:0000256" key="1">
    <source>
        <dbReference type="ARBA" id="ARBA00004651"/>
    </source>
</evidence>
<dbReference type="KEGG" id="fiy:BN1229_v1_2966"/>
<dbReference type="PANTHER" id="PTHR34182">
    <property type="entry name" value="PROTEIN-EXPORT MEMBRANE PROTEIN SECG"/>
    <property type="match status" value="1"/>
</dbReference>
<dbReference type="GO" id="GO:0009306">
    <property type="term" value="P:protein secretion"/>
    <property type="evidence" value="ECO:0007669"/>
    <property type="project" value="UniProtKB-UniRule"/>
</dbReference>
<comment type="similarity">
    <text evidence="2 12">Belongs to the SecG family.</text>
</comment>
<evidence type="ECO:0000256" key="13">
    <source>
        <dbReference type="SAM" id="MobiDB-lite"/>
    </source>
</evidence>
<sequence>MITVILVVHIMIAVALIVVVLMQRSEGGALGMGGGGGGGGGFLTGRGTANLLTRTTAVLAMCFFATSIVLTLLANSGGPRGSVFDNAGQPAATDTKAGTEKSAPSAPTDGGGGGLLDDLERGRAPLPTVPGTR</sequence>
<keyword evidence="5 12" id="KW-1003">Cell membrane</keyword>
<keyword evidence="6 12" id="KW-0812">Transmembrane</keyword>
<dbReference type="GO" id="GO:0065002">
    <property type="term" value="P:intracellular protein transmembrane transport"/>
    <property type="evidence" value="ECO:0007669"/>
    <property type="project" value="TreeGrafter"/>
</dbReference>
<keyword evidence="4 12" id="KW-0813">Transport</keyword>
<reference evidence="15" key="1">
    <citation type="submission" date="2015-02" db="EMBL/GenBank/DDBJ databases">
        <authorList>
            <person name="Chooi Y.-H."/>
        </authorList>
    </citation>
    <scope>NUCLEOTIDE SEQUENCE [LARGE SCALE GENOMIC DNA]</scope>
    <source>
        <strain evidence="15">strain Y</strain>
    </source>
</reference>
<dbReference type="GO" id="GO:0015450">
    <property type="term" value="F:protein-transporting ATPase activity"/>
    <property type="evidence" value="ECO:0007669"/>
    <property type="project" value="UniProtKB-UniRule"/>
</dbReference>
<dbReference type="AlphaFoldDB" id="A0A0D6JHW4"/>
<evidence type="ECO:0000256" key="10">
    <source>
        <dbReference type="ARBA" id="ARBA00023136"/>
    </source>
</evidence>
<dbReference type="InterPro" id="IPR004692">
    <property type="entry name" value="SecG"/>
</dbReference>
<gene>
    <name evidence="14" type="ORF">YBN1229_v1_2966</name>
</gene>
<evidence type="ECO:0000256" key="9">
    <source>
        <dbReference type="ARBA" id="ARBA00023010"/>
    </source>
</evidence>
<dbReference type="GO" id="GO:0043952">
    <property type="term" value="P:protein transport by the Sec complex"/>
    <property type="evidence" value="ECO:0007669"/>
    <property type="project" value="TreeGrafter"/>
</dbReference>
<evidence type="ECO:0000313" key="15">
    <source>
        <dbReference type="Proteomes" id="UP000033187"/>
    </source>
</evidence>
<dbReference type="Pfam" id="PF03840">
    <property type="entry name" value="SecG"/>
    <property type="match status" value="1"/>
</dbReference>
<feature type="transmembrane region" description="Helical" evidence="12">
    <location>
        <begin position="51"/>
        <end position="74"/>
    </location>
</feature>
<evidence type="ECO:0000256" key="2">
    <source>
        <dbReference type="ARBA" id="ARBA00008445"/>
    </source>
</evidence>
<dbReference type="EMBL" id="LN829119">
    <property type="protein sequence ID" value="CPR21248.1"/>
    <property type="molecule type" value="Genomic_DNA"/>
</dbReference>
<keyword evidence="8 12" id="KW-1133">Transmembrane helix</keyword>
<evidence type="ECO:0000256" key="7">
    <source>
        <dbReference type="ARBA" id="ARBA00022927"/>
    </source>
</evidence>
<dbReference type="PANTHER" id="PTHR34182:SF1">
    <property type="entry name" value="PROTEIN-EXPORT MEMBRANE PROTEIN SECG"/>
    <property type="match status" value="1"/>
</dbReference>
<dbReference type="Proteomes" id="UP000033187">
    <property type="component" value="Chromosome 1"/>
</dbReference>
<evidence type="ECO:0000256" key="6">
    <source>
        <dbReference type="ARBA" id="ARBA00022692"/>
    </source>
</evidence>
<evidence type="ECO:0000256" key="4">
    <source>
        <dbReference type="ARBA" id="ARBA00022448"/>
    </source>
</evidence>
<accession>A0A0D6JHW4</accession>
<evidence type="ECO:0000256" key="5">
    <source>
        <dbReference type="ARBA" id="ARBA00022475"/>
    </source>
</evidence>
<dbReference type="OrthoDB" id="7366942at2"/>
<keyword evidence="9 12" id="KW-0811">Translocation</keyword>
<keyword evidence="15" id="KW-1185">Reference proteome</keyword>